<keyword evidence="10 12" id="KW-0472">Membrane</keyword>
<dbReference type="GO" id="GO:0006506">
    <property type="term" value="P:GPI anchor biosynthetic process"/>
    <property type="evidence" value="ECO:0007669"/>
    <property type="project" value="UniProtKB-UniPathway"/>
</dbReference>
<sequence length="585" mass="66214">MKASNRPDPRVLRFSSTSLIFFTILSFRLLNALTIRTFFQPDEFFQSLEPAWKMVFDEGWLTWEWKNRLRSIAHPALFAAVYKSLDFISNLVRLQSSTRAEVLVVAPRVLQAVFAALGDYFTAKLAGKLFGGAAGWTSVRVLYSARYFSNGEAYLWFSVGSAFHFFCSTRTFSNSLETSITTIALYYWPWPQLITKKPNAKSVVVEGQIDRKELQLSLLFAAFACILRPTNVLIWSSLGLFLIYHSSSRERVRIVTEVVTVGITALVLNAVADHQYYGVWAFPPMKFLEFNLVQSLSVFYGSNPWHYYLSQGLPLLLTSFLPIAMYALCSFLGRSPMENGTAAGFQLASTVVLVTSVYSLISHKEFRFIYPLLPILHVLSAAKFENLSWRTSTKKWVLMGMILLNIPVAWYSTQVHQRGVVDVVDWLRKTGNADNPEKWNSVGFLMPCHSTGWRSSVMGVGEMWALGCEPPVGLSSEEKVSYLDEADRFYASPAEFLETQFPTPPSTGRNPMKRMLEETTHQWPDRLVFFGALENTIKSYLGPETEYGECKRFFNSHAHDDSRRKGDVIVYCLRKGAAGEAGSFV</sequence>
<feature type="transmembrane region" description="Helical" evidence="12">
    <location>
        <begin position="341"/>
        <end position="361"/>
    </location>
</feature>
<evidence type="ECO:0000256" key="6">
    <source>
        <dbReference type="ARBA" id="ARBA00022679"/>
    </source>
</evidence>
<evidence type="ECO:0000256" key="12">
    <source>
        <dbReference type="RuleBase" id="RU363075"/>
    </source>
</evidence>
<organism evidence="13 14">
    <name type="scientific">Tuber aestivum</name>
    <name type="common">summer truffle</name>
    <dbReference type="NCBI Taxonomy" id="59557"/>
    <lineage>
        <taxon>Eukaryota</taxon>
        <taxon>Fungi</taxon>
        <taxon>Dikarya</taxon>
        <taxon>Ascomycota</taxon>
        <taxon>Pezizomycotina</taxon>
        <taxon>Pezizomycetes</taxon>
        <taxon>Pezizales</taxon>
        <taxon>Tuberaceae</taxon>
        <taxon>Tuber</taxon>
    </lineage>
</organism>
<comment type="similarity">
    <text evidence="3">Belongs to the glycosyltransferase 22 family. PIGB subfamily.</text>
</comment>
<dbReference type="PANTHER" id="PTHR22760:SF4">
    <property type="entry name" value="GPI MANNOSYLTRANSFERASE 3"/>
    <property type="match status" value="1"/>
</dbReference>
<keyword evidence="6" id="KW-0808">Transferase</keyword>
<comment type="caution">
    <text evidence="12">Lacks conserved residue(s) required for the propagation of feature annotation.</text>
</comment>
<dbReference type="EMBL" id="LN891253">
    <property type="protein sequence ID" value="CUS07089.1"/>
    <property type="molecule type" value="Genomic_DNA"/>
</dbReference>
<keyword evidence="5 12" id="KW-0328">Glycosyltransferase</keyword>
<feature type="transmembrane region" description="Helical" evidence="12">
    <location>
        <begin position="305"/>
        <end position="329"/>
    </location>
</feature>
<evidence type="ECO:0000256" key="10">
    <source>
        <dbReference type="ARBA" id="ARBA00023136"/>
    </source>
</evidence>
<dbReference type="EC" id="2.4.1.-" evidence="12"/>
<dbReference type="PANTHER" id="PTHR22760">
    <property type="entry name" value="GLYCOSYLTRANSFERASE"/>
    <property type="match status" value="1"/>
</dbReference>
<evidence type="ECO:0000256" key="3">
    <source>
        <dbReference type="ARBA" id="ARBA00006065"/>
    </source>
</evidence>
<keyword evidence="14" id="KW-1185">Reference proteome</keyword>
<keyword evidence="9 12" id="KW-1133">Transmembrane helix</keyword>
<gene>
    <name evidence="13" type="ORF">GSTUAT00008839001</name>
</gene>
<evidence type="ECO:0000313" key="14">
    <source>
        <dbReference type="Proteomes" id="UP001412239"/>
    </source>
</evidence>
<reference evidence="13" key="1">
    <citation type="submission" date="2015-10" db="EMBL/GenBank/DDBJ databases">
        <authorList>
            <person name="Regsiter A."/>
            <person name="william w."/>
        </authorList>
    </citation>
    <scope>NUCLEOTIDE SEQUENCE</scope>
    <source>
        <strain evidence="13">Montdore</strain>
    </source>
</reference>
<comment type="function">
    <text evidence="11">Mannosyltransferase involved in glycosylphosphatidylinositol-anchor biosynthesis. Transfers the third mannose to Man2-GlcN-acyl-PI during GPI precursor assembly.</text>
</comment>
<evidence type="ECO:0000256" key="8">
    <source>
        <dbReference type="ARBA" id="ARBA00022824"/>
    </source>
</evidence>
<protein>
    <recommendedName>
        <fullName evidence="12">Mannosyltransferase</fullName>
        <ecNumber evidence="12">2.4.1.-</ecNumber>
    </recommendedName>
</protein>
<dbReference type="GO" id="GO:0000026">
    <property type="term" value="F:alpha-1,2-mannosyltransferase activity"/>
    <property type="evidence" value="ECO:0007669"/>
    <property type="project" value="TreeGrafter"/>
</dbReference>
<evidence type="ECO:0000256" key="1">
    <source>
        <dbReference type="ARBA" id="ARBA00004477"/>
    </source>
</evidence>
<dbReference type="UniPathway" id="UPA00196"/>
<evidence type="ECO:0000256" key="4">
    <source>
        <dbReference type="ARBA" id="ARBA00022502"/>
    </source>
</evidence>
<evidence type="ECO:0000256" key="9">
    <source>
        <dbReference type="ARBA" id="ARBA00022989"/>
    </source>
</evidence>
<evidence type="ECO:0000256" key="7">
    <source>
        <dbReference type="ARBA" id="ARBA00022692"/>
    </source>
</evidence>
<dbReference type="Pfam" id="PF03901">
    <property type="entry name" value="Glyco_transf_22"/>
    <property type="match status" value="1"/>
</dbReference>
<keyword evidence="7 12" id="KW-0812">Transmembrane</keyword>
<dbReference type="GO" id="GO:0005789">
    <property type="term" value="C:endoplasmic reticulum membrane"/>
    <property type="evidence" value="ECO:0007669"/>
    <property type="project" value="UniProtKB-SubCell"/>
</dbReference>
<dbReference type="Proteomes" id="UP001412239">
    <property type="component" value="Unassembled WGS sequence"/>
</dbReference>
<evidence type="ECO:0000313" key="13">
    <source>
        <dbReference type="EMBL" id="CUS07089.1"/>
    </source>
</evidence>
<keyword evidence="4" id="KW-0337">GPI-anchor biosynthesis</keyword>
<dbReference type="AlphaFoldDB" id="A0A292PIF1"/>
<keyword evidence="8 12" id="KW-0256">Endoplasmic reticulum</keyword>
<evidence type="ECO:0000256" key="2">
    <source>
        <dbReference type="ARBA" id="ARBA00004687"/>
    </source>
</evidence>
<evidence type="ECO:0000256" key="11">
    <source>
        <dbReference type="ARBA" id="ARBA00024708"/>
    </source>
</evidence>
<comment type="subcellular location">
    <subcellularLocation>
        <location evidence="1 12">Endoplasmic reticulum membrane</location>
        <topology evidence="1 12">Multi-pass membrane protein</topology>
    </subcellularLocation>
</comment>
<comment type="pathway">
    <text evidence="2">Glycolipid biosynthesis; glycosylphosphatidylinositol-anchor biosynthesis.</text>
</comment>
<accession>A0A292PIF1</accession>
<dbReference type="InterPro" id="IPR005599">
    <property type="entry name" value="GPI_mannosylTrfase"/>
</dbReference>
<evidence type="ECO:0000256" key="5">
    <source>
        <dbReference type="ARBA" id="ARBA00022676"/>
    </source>
</evidence>
<name>A0A292PIF1_9PEZI</name>
<feature type="transmembrane region" description="Helical" evidence="12">
    <location>
        <begin position="218"/>
        <end position="242"/>
    </location>
</feature>
<proteinExistence type="inferred from homology"/>
<feature type="transmembrane region" description="Helical" evidence="12">
    <location>
        <begin position="254"/>
        <end position="272"/>
    </location>
</feature>